<evidence type="ECO:0000256" key="1">
    <source>
        <dbReference type="ARBA" id="ARBA00004123"/>
    </source>
</evidence>
<dbReference type="GO" id="GO:0071031">
    <property type="term" value="P:nuclear mRNA surveillance of mRNA 3'-end processing"/>
    <property type="evidence" value="ECO:0007669"/>
    <property type="project" value="TreeGrafter"/>
</dbReference>
<dbReference type="GO" id="GO:0071039">
    <property type="term" value="P:nuclear polyadenylation-dependent CUT catabolic process"/>
    <property type="evidence" value="ECO:0007669"/>
    <property type="project" value="TreeGrafter"/>
</dbReference>
<dbReference type="InterPro" id="IPR051644">
    <property type="entry name" value="TRAMP_AT-DNA-binding"/>
</dbReference>
<dbReference type="InterPro" id="IPR002654">
    <property type="entry name" value="Glyco_trans_25"/>
</dbReference>
<dbReference type="PANTHER" id="PTHR46543:SF2">
    <property type="entry name" value="AGAP013096-PA"/>
    <property type="match status" value="1"/>
</dbReference>
<keyword evidence="4" id="KW-0175">Coiled coil</keyword>
<comment type="subcellular location">
    <subcellularLocation>
        <location evidence="1">Nucleus</location>
    </subcellularLocation>
</comment>
<proteinExistence type="predicted"/>
<gene>
    <name evidence="7" type="ORF">PGLA1383_LOCUS45761</name>
</gene>
<evidence type="ECO:0000313" key="7">
    <source>
        <dbReference type="EMBL" id="CAE8629222.1"/>
    </source>
</evidence>
<reference evidence="7" key="1">
    <citation type="submission" date="2021-02" db="EMBL/GenBank/DDBJ databases">
        <authorList>
            <person name="Dougan E. K."/>
            <person name="Rhodes N."/>
            <person name="Thang M."/>
            <person name="Chan C."/>
        </authorList>
    </citation>
    <scope>NUCLEOTIDE SEQUENCE</scope>
</reference>
<dbReference type="PANTHER" id="PTHR46543">
    <property type="entry name" value="ZINC FINGER CCHC DOMAIN-CONTAINING PROTEIN 7"/>
    <property type="match status" value="1"/>
</dbReference>
<feature type="domain" description="Glycosyl transferase family 25" evidence="6">
    <location>
        <begin position="167"/>
        <end position="204"/>
    </location>
</feature>
<dbReference type="GO" id="GO:0071038">
    <property type="term" value="P:TRAMP-dependent tRNA surveillance pathway"/>
    <property type="evidence" value="ECO:0007669"/>
    <property type="project" value="TreeGrafter"/>
</dbReference>
<organism evidence="7 8">
    <name type="scientific">Polarella glacialis</name>
    <name type="common">Dinoflagellate</name>
    <dbReference type="NCBI Taxonomy" id="89957"/>
    <lineage>
        <taxon>Eukaryota</taxon>
        <taxon>Sar</taxon>
        <taxon>Alveolata</taxon>
        <taxon>Dinophyceae</taxon>
        <taxon>Suessiales</taxon>
        <taxon>Suessiaceae</taxon>
        <taxon>Polarella</taxon>
    </lineage>
</organism>
<dbReference type="GO" id="GO:0031499">
    <property type="term" value="C:TRAMP complex"/>
    <property type="evidence" value="ECO:0007669"/>
    <property type="project" value="TreeGrafter"/>
</dbReference>
<keyword evidence="5" id="KW-1133">Transmembrane helix</keyword>
<protein>
    <recommendedName>
        <fullName evidence="6">Glycosyl transferase family 25 domain-containing protein</fullName>
    </recommendedName>
</protein>
<dbReference type="GO" id="GO:0003723">
    <property type="term" value="F:RNA binding"/>
    <property type="evidence" value="ECO:0007669"/>
    <property type="project" value="TreeGrafter"/>
</dbReference>
<keyword evidence="8" id="KW-1185">Reference proteome</keyword>
<dbReference type="GO" id="GO:0071036">
    <property type="term" value="P:nuclear polyadenylation-dependent snoRNA catabolic process"/>
    <property type="evidence" value="ECO:0007669"/>
    <property type="project" value="TreeGrafter"/>
</dbReference>
<dbReference type="Proteomes" id="UP000654075">
    <property type="component" value="Unassembled WGS sequence"/>
</dbReference>
<dbReference type="AlphaFoldDB" id="A0A813GQ30"/>
<keyword evidence="3" id="KW-0539">Nucleus</keyword>
<dbReference type="GO" id="GO:0071037">
    <property type="term" value="P:nuclear polyadenylation-dependent snRNA catabolic process"/>
    <property type="evidence" value="ECO:0007669"/>
    <property type="project" value="TreeGrafter"/>
</dbReference>
<evidence type="ECO:0000256" key="3">
    <source>
        <dbReference type="ARBA" id="ARBA00023242"/>
    </source>
</evidence>
<sequence>MRQSRAPLLKAQSLARSVSLLAGCIAFCLEARHRLFVTAPGPAKGRAAGLRCLAQRQQQQEQQQQEQQQQEQQQKEQQQEQQEQQEQQKQQEQQQEQQQQQQQEQQQQQQQSPLEIPAGNAEPFAKSTFLVTTAGADGRRSEALASLAALDVGLQLDQAANVRVFVRDVEDGARGCYTSHLAVYREAVSRDLPWALIFEDNLALLDPSSACQAGDLLCRVAAWASQKEHRWDVLHLSLVHSAASLRLLPVDAGSDSGSPVVQVQRTAPDWYGPVPIERAPGLGTTAYLVSRGAMEAMVAADSRIGYSGIPIDDLLARLYPGSTYGAFPAPLHRGNAPSLINPDQQLFRAVMYDPRVVQNVEQALVATGLSSSQLVWAFLATMAAWTVGVTLPVVNALLR</sequence>
<dbReference type="OrthoDB" id="432207at2759"/>
<evidence type="ECO:0000256" key="4">
    <source>
        <dbReference type="SAM" id="Coils"/>
    </source>
</evidence>
<keyword evidence="5" id="KW-0472">Membrane</keyword>
<dbReference type="Pfam" id="PF01755">
    <property type="entry name" value="Glyco_transf_25"/>
    <property type="match status" value="1"/>
</dbReference>
<keyword evidence="2" id="KW-0677">Repeat</keyword>
<dbReference type="GO" id="GO:0071035">
    <property type="term" value="P:nuclear polyadenylation-dependent rRNA catabolic process"/>
    <property type="evidence" value="ECO:0007669"/>
    <property type="project" value="TreeGrafter"/>
</dbReference>
<evidence type="ECO:0000256" key="5">
    <source>
        <dbReference type="SAM" id="Phobius"/>
    </source>
</evidence>
<dbReference type="EMBL" id="CAJNNV010029616">
    <property type="protein sequence ID" value="CAE8629222.1"/>
    <property type="molecule type" value="Genomic_DNA"/>
</dbReference>
<evidence type="ECO:0000259" key="6">
    <source>
        <dbReference type="Pfam" id="PF01755"/>
    </source>
</evidence>
<accession>A0A813GQ30</accession>
<evidence type="ECO:0000313" key="8">
    <source>
        <dbReference type="Proteomes" id="UP000654075"/>
    </source>
</evidence>
<name>A0A813GQ30_POLGL</name>
<feature type="coiled-coil region" evidence="4">
    <location>
        <begin position="50"/>
        <end position="112"/>
    </location>
</feature>
<evidence type="ECO:0000256" key="2">
    <source>
        <dbReference type="ARBA" id="ARBA00022737"/>
    </source>
</evidence>
<keyword evidence="5" id="KW-0812">Transmembrane</keyword>
<feature type="transmembrane region" description="Helical" evidence="5">
    <location>
        <begin position="374"/>
        <end position="398"/>
    </location>
</feature>
<comment type="caution">
    <text evidence="7">The sequence shown here is derived from an EMBL/GenBank/DDBJ whole genome shotgun (WGS) entry which is preliminary data.</text>
</comment>